<dbReference type="EMBL" id="HBJA01043453">
    <property type="protein sequence ID" value="CAE0803830.1"/>
    <property type="molecule type" value="Transcribed_RNA"/>
</dbReference>
<dbReference type="AlphaFoldDB" id="A0A7S4CR18"/>
<protein>
    <submittedName>
        <fullName evidence="1">Uncharacterized protein</fullName>
    </submittedName>
</protein>
<gene>
    <name evidence="1" type="ORF">EGYM00163_LOCUS14954</name>
</gene>
<name>A0A7S4CR18_9EUGL</name>
<reference evidence="1" key="1">
    <citation type="submission" date="2021-01" db="EMBL/GenBank/DDBJ databases">
        <authorList>
            <person name="Corre E."/>
            <person name="Pelletier E."/>
            <person name="Niang G."/>
            <person name="Scheremetjew M."/>
            <person name="Finn R."/>
            <person name="Kale V."/>
            <person name="Holt S."/>
            <person name="Cochrane G."/>
            <person name="Meng A."/>
            <person name="Brown T."/>
            <person name="Cohen L."/>
        </authorList>
    </citation>
    <scope>NUCLEOTIDE SEQUENCE</scope>
    <source>
        <strain evidence="1">CCMP1594</strain>
    </source>
</reference>
<evidence type="ECO:0000313" key="1">
    <source>
        <dbReference type="EMBL" id="CAE0803830.1"/>
    </source>
</evidence>
<sequence>MQGIGFDAPTACCQGMVPMCADCHTYYLPQASLASRPEKGPEAPFLAKNALLWSVSPDILKEWRVPVTDSQSFYVIPNGTDLSQVKTGVLRDLRCMQCGCHALMQHPLPSNALGHLVVRHPWQWEALVPSPFAHVLGTNARNRLWHSASSLWEAWELSKSQIHDCLFPVLNNARDQVHMQPLSDTADVLTDAFQCVQLYNSLGAAQSPHLSVDVAHHARSPLQRHRIVGGVFDKNLTKQYGVCRVLHETRITSATIFGDRFRIYGFADSWRLAHLGSLYVTVQRACSSGVVRDALSHRACRQILRDPTLFALWWEELFLRPDAEHKCSVFSPTFFTMLKWKSMELCTLCPELKWRDVISFKNNLLG</sequence>
<accession>A0A7S4CR18</accession>
<proteinExistence type="predicted"/>
<organism evidence="1">
    <name type="scientific">Eutreptiella gymnastica</name>
    <dbReference type="NCBI Taxonomy" id="73025"/>
    <lineage>
        <taxon>Eukaryota</taxon>
        <taxon>Discoba</taxon>
        <taxon>Euglenozoa</taxon>
        <taxon>Euglenida</taxon>
        <taxon>Spirocuta</taxon>
        <taxon>Euglenophyceae</taxon>
        <taxon>Eutreptiales</taxon>
        <taxon>Eutreptiaceae</taxon>
        <taxon>Eutreptiella</taxon>
    </lineage>
</organism>